<organism evidence="2 3">
    <name type="scientific">Neorhizobium galegae bv. officinalis</name>
    <dbReference type="NCBI Taxonomy" id="323656"/>
    <lineage>
        <taxon>Bacteria</taxon>
        <taxon>Pseudomonadati</taxon>
        <taxon>Pseudomonadota</taxon>
        <taxon>Alphaproteobacteria</taxon>
        <taxon>Hyphomicrobiales</taxon>
        <taxon>Rhizobiaceae</taxon>
        <taxon>Rhizobium/Agrobacterium group</taxon>
        <taxon>Neorhizobium</taxon>
    </lineage>
</organism>
<dbReference type="InterPro" id="IPR006342">
    <property type="entry name" value="FkbM_mtfrase"/>
</dbReference>
<evidence type="ECO:0000313" key="3">
    <source>
        <dbReference type="Proteomes" id="UP000046176"/>
    </source>
</evidence>
<dbReference type="InterPro" id="IPR026913">
    <property type="entry name" value="METTL24"/>
</dbReference>
<dbReference type="SUPFAM" id="SSF53335">
    <property type="entry name" value="S-adenosyl-L-methionine-dependent methyltransferases"/>
    <property type="match status" value="1"/>
</dbReference>
<sequence length="266" mass="29579">MVQLLKRLSDRAFGRKHRNVRRDSPLSKHVAPSGLLPSSQIIRLGSDYGGWHLPKAHGLTSASVCYLAGAGEDISFDCQLARDFSCDVRIIDPTPRAIEHFKQLSNAVASGLLFGVSCGETEFYDVSQQDLQRITFWEVGLAGKDAEMRFYLPKNPDHVSCSAVNLQGTEDFFIAQCHRVKTLMERHGDTQLDLLKIDIEGAEYQVIEDIVSSLTLPRILLIEFDECHSPLDGRADDRIAQHISMLSGAGMRCVTIEGCNATFVRE</sequence>
<dbReference type="Gene3D" id="3.40.50.150">
    <property type="entry name" value="Vaccinia Virus protein VP39"/>
    <property type="match status" value="1"/>
</dbReference>
<evidence type="ECO:0000259" key="1">
    <source>
        <dbReference type="Pfam" id="PF05050"/>
    </source>
</evidence>
<dbReference type="InterPro" id="IPR029063">
    <property type="entry name" value="SAM-dependent_MTases_sf"/>
</dbReference>
<accession>A0A0T7G159</accession>
<name>A0A0T7G159_NEOGA</name>
<dbReference type="AlphaFoldDB" id="A0A0T7G159"/>
<feature type="domain" description="Methyltransferase FkbM" evidence="1">
    <location>
        <begin position="132"/>
        <end position="239"/>
    </location>
</feature>
<protein>
    <submittedName>
        <fullName evidence="2">Methyltransferase</fullName>
    </submittedName>
</protein>
<dbReference type="PANTHER" id="PTHR32026">
    <property type="entry name" value="METHYLTRANSFERASE-LIKE PROTEIN 24"/>
    <property type="match status" value="1"/>
</dbReference>
<evidence type="ECO:0000313" key="2">
    <source>
        <dbReference type="EMBL" id="CDZ40989.1"/>
    </source>
</evidence>
<dbReference type="PANTHER" id="PTHR32026:SF10">
    <property type="entry name" value="METHYLTRANSFERASE-LIKE PROTEIN 24-RELATED"/>
    <property type="match status" value="1"/>
</dbReference>
<dbReference type="Pfam" id="PF05050">
    <property type="entry name" value="Methyltransf_21"/>
    <property type="match status" value="1"/>
</dbReference>
<dbReference type="Proteomes" id="UP000046176">
    <property type="component" value="Unassembled WGS sequence"/>
</dbReference>
<proteinExistence type="predicted"/>
<dbReference type="GO" id="GO:0008168">
    <property type="term" value="F:methyltransferase activity"/>
    <property type="evidence" value="ECO:0007669"/>
    <property type="project" value="UniProtKB-KW"/>
</dbReference>
<reference evidence="2 3" key="1">
    <citation type="submission" date="2014-08" db="EMBL/GenBank/DDBJ databases">
        <authorList>
            <person name="Chen Y.-H."/>
        </authorList>
    </citation>
    <scope>NUCLEOTIDE SEQUENCE [LARGE SCALE GENOMIC DNA]</scope>
</reference>
<dbReference type="EMBL" id="CCRH01000026">
    <property type="protein sequence ID" value="CDZ40989.1"/>
    <property type="molecule type" value="Genomic_DNA"/>
</dbReference>
<dbReference type="GO" id="GO:0032259">
    <property type="term" value="P:methylation"/>
    <property type="evidence" value="ECO:0007669"/>
    <property type="project" value="UniProtKB-KW"/>
</dbReference>
<gene>
    <name evidence="2" type="ORF">NGAL_HAMBI1145_56620</name>
</gene>
<keyword evidence="2" id="KW-0808">Transferase</keyword>
<dbReference type="RefSeq" id="WP_172745688.1">
    <property type="nucleotide sequence ID" value="NZ_CCRH01000026.1"/>
</dbReference>
<keyword evidence="2" id="KW-0489">Methyltransferase</keyword>